<keyword evidence="3" id="KW-1185">Reference proteome</keyword>
<gene>
    <name evidence="2" type="ORF">JVT61DRAFT_3853</name>
</gene>
<dbReference type="Proteomes" id="UP000683000">
    <property type="component" value="Unassembled WGS sequence"/>
</dbReference>
<proteinExistence type="predicted"/>
<name>A0A8I2YLQ8_9AGAM</name>
<sequence length="167" mass="18158">MSQVPHAPPTPSRQPQPRVQDAFDRTFSPLCEVRLNHAVQPLQTFRDDVAARRTAATHVSVAWGLNSNPGSSHSGGGVVSTNEDKPKEPAVVAGALVVTRSLPFRIRVSPAQRQTYIYFSARIERDLGVQGSDPRRITSFYYTSVDKTPPIHFAVPRAAQAGGSEGQ</sequence>
<dbReference type="EMBL" id="JAGFBS010000016">
    <property type="protein sequence ID" value="KAG6375069.1"/>
    <property type="molecule type" value="Genomic_DNA"/>
</dbReference>
<reference evidence="2" key="1">
    <citation type="submission" date="2021-03" db="EMBL/GenBank/DDBJ databases">
        <title>Evolutionary innovations through gain and loss of genes in the ectomycorrhizal Boletales.</title>
        <authorList>
            <person name="Wu G."/>
            <person name="Miyauchi S."/>
            <person name="Morin E."/>
            <person name="Yang Z.-L."/>
            <person name="Xu J."/>
            <person name="Martin F.M."/>
        </authorList>
    </citation>
    <scope>NUCLEOTIDE SEQUENCE</scope>
    <source>
        <strain evidence="2">BR01</strain>
    </source>
</reference>
<evidence type="ECO:0000313" key="3">
    <source>
        <dbReference type="Proteomes" id="UP000683000"/>
    </source>
</evidence>
<feature type="region of interest" description="Disordered" evidence="1">
    <location>
        <begin position="66"/>
        <end position="85"/>
    </location>
</feature>
<dbReference type="OrthoDB" id="3197409at2759"/>
<organism evidence="2 3">
    <name type="scientific">Boletus reticuloceps</name>
    <dbReference type="NCBI Taxonomy" id="495285"/>
    <lineage>
        <taxon>Eukaryota</taxon>
        <taxon>Fungi</taxon>
        <taxon>Dikarya</taxon>
        <taxon>Basidiomycota</taxon>
        <taxon>Agaricomycotina</taxon>
        <taxon>Agaricomycetes</taxon>
        <taxon>Agaricomycetidae</taxon>
        <taxon>Boletales</taxon>
        <taxon>Boletineae</taxon>
        <taxon>Boletaceae</taxon>
        <taxon>Boletoideae</taxon>
        <taxon>Boletus</taxon>
    </lineage>
</organism>
<evidence type="ECO:0000256" key="1">
    <source>
        <dbReference type="SAM" id="MobiDB-lite"/>
    </source>
</evidence>
<accession>A0A8I2YLQ8</accession>
<dbReference type="AlphaFoldDB" id="A0A8I2YLQ8"/>
<protein>
    <submittedName>
        <fullName evidence="2">Uncharacterized protein</fullName>
    </submittedName>
</protein>
<evidence type="ECO:0000313" key="2">
    <source>
        <dbReference type="EMBL" id="KAG6375069.1"/>
    </source>
</evidence>
<comment type="caution">
    <text evidence="2">The sequence shown here is derived from an EMBL/GenBank/DDBJ whole genome shotgun (WGS) entry which is preliminary data.</text>
</comment>